<feature type="chain" id="PRO_5035218793" evidence="2">
    <location>
        <begin position="18"/>
        <end position="2344"/>
    </location>
</feature>
<feature type="signal peptide" evidence="2">
    <location>
        <begin position="1"/>
        <end position="17"/>
    </location>
</feature>
<name>A0A8J2JE85_9HEXA</name>
<feature type="region of interest" description="Disordered" evidence="1">
    <location>
        <begin position="20"/>
        <end position="87"/>
    </location>
</feature>
<feature type="region of interest" description="Disordered" evidence="1">
    <location>
        <begin position="256"/>
        <end position="275"/>
    </location>
</feature>
<feature type="compositionally biased region" description="Polar residues" evidence="1">
    <location>
        <begin position="108"/>
        <end position="120"/>
    </location>
</feature>
<feature type="compositionally biased region" description="Pro residues" evidence="1">
    <location>
        <begin position="909"/>
        <end position="940"/>
    </location>
</feature>
<protein>
    <submittedName>
        <fullName evidence="3">Uncharacterized protein</fullName>
    </submittedName>
</protein>
<feature type="compositionally biased region" description="Basic and acidic residues" evidence="1">
    <location>
        <begin position="998"/>
        <end position="1017"/>
    </location>
</feature>
<organism evidence="3 4">
    <name type="scientific">Allacma fusca</name>
    <dbReference type="NCBI Taxonomy" id="39272"/>
    <lineage>
        <taxon>Eukaryota</taxon>
        <taxon>Metazoa</taxon>
        <taxon>Ecdysozoa</taxon>
        <taxon>Arthropoda</taxon>
        <taxon>Hexapoda</taxon>
        <taxon>Collembola</taxon>
        <taxon>Symphypleona</taxon>
        <taxon>Sminthuridae</taxon>
        <taxon>Allacma</taxon>
    </lineage>
</organism>
<feature type="region of interest" description="Disordered" evidence="1">
    <location>
        <begin position="1315"/>
        <end position="1347"/>
    </location>
</feature>
<feature type="compositionally biased region" description="Pro residues" evidence="1">
    <location>
        <begin position="34"/>
        <end position="57"/>
    </location>
</feature>
<comment type="caution">
    <text evidence="3">The sequence shown here is derived from an EMBL/GenBank/DDBJ whole genome shotgun (WGS) entry which is preliminary data.</text>
</comment>
<evidence type="ECO:0000313" key="3">
    <source>
        <dbReference type="EMBL" id="CAG7717971.1"/>
    </source>
</evidence>
<feature type="compositionally biased region" description="Pro residues" evidence="1">
    <location>
        <begin position="497"/>
        <end position="512"/>
    </location>
</feature>
<keyword evidence="2" id="KW-0732">Signal</keyword>
<feature type="compositionally biased region" description="Low complexity" evidence="1">
    <location>
        <begin position="744"/>
        <end position="908"/>
    </location>
</feature>
<feature type="compositionally biased region" description="Low complexity" evidence="1">
    <location>
        <begin position="1644"/>
        <end position="1653"/>
    </location>
</feature>
<keyword evidence="4" id="KW-1185">Reference proteome</keyword>
<sequence>MKLLPLLLLFLITGVSSQWLGRPNPNPRIRNNRRPPPPPRPRGPLPFLSPYPMPPPISNVTSTVATEPTQTSPNVHQNVTNPNNPNPDYNSVFSERMIELLKKLGEMSDNTTTPGTAIDSNTEAPTAPTPTLANNVPSPGVINPNQEPVHPSLRKNGPVPFQNRPIERLSQPRPTLWGNFQSMFSRKKPLPPTPLRIQAPTAMKSLLKPLPTPTSIPIRRFDENTEEEETTKARPTEQGPAEARSPLFANSRSLLDEAEDQPKIEERSYNPSTKENTLSVLAKLSPKKPIVLFMRQEGILETQWAGADPGKVVKKYAGSTKIQFFNGTLPEDSVPPVFLAPEDTTPPRGYGKMPIPKVGGKSSELPIPKPTYLPVEEQIKLLMQQREKLRLQQYRKYMDSVESHSKLSSSYNVNSHTDAFKVLQVEGGKNSPDFYDKVKNSLPQGSIVESIMPYNPYEKNVNKNPVSNVPGHNGNTNAYRKPSDPLPVPVRFQPSVRPQPPPRPELLHRPLPPPSLHPALNVEKPVTSLSSQGIEIELPPSRNDGLISDVELQKIVGSLIGGDASVATKDITGLNPPGPVKENNPHFGGPIHVNGGKPNEIPKGPPKSAPGPGHRVPNPEEEDKFKFNLNFFLGGKGKRPQPGGLQKFLLGKKPLFGQKGIFGGFAQPDTKEGQAGSQHGPSNGKPGQEGTHYEKPNGQSGKPVGPPNGHDGNHYGPPKGHHGHPHEHNNGHNVPSHIQFNGHPPNGYSQQQNNQQNGHNGPHGNPGSQYGSPAGQLGQHHGSPHGQPGPQHGPSHGQQGSQHGPTHGQLGPPHGPSHGQQGPQHGPSHGQQGPQQGSTHGQPGPQHGPSHGQQGPQYGPSHGQQGPQHGPTHGQQGPQHGPSHGQQGPQHGQQGPQHGPSHGQQGPPNGRPGPPYGPLNGQPAPPNIPLNGQPGPPYGPPTGHFMSPNSHPGQHVGPPHGHPGEHFGQSHQHPHGIYAPQHGPPRQFHNGQNPNNGNHKDQQYSHPEHHGPPKDFPAEPPTKTSINVFSYESGDPRAPSDTIEKAKTISSNEYLHESSSGRHKKPSKYGKSKYSKEYFSSEENSTEKKSEGSKKGTTIIINSNKAKGKNSNKPTVIITSNEGDMSNVGKIIESLGMTHDDEERQHSHSQQATVALHAQQNEAPKQQIVVTHVQQPATPQTATMEFTFDQVAQLFQQPQQQQPQQILIQQAPQPQILIQSAQPQQQSYVIQSAQQPQQILIQQASSPAQPPQQYFIQQAQPQQQQQYIIQQAPEPQQQQQQYIIHQAPEPKQQQQYVIHQSPEPKQQQQYIIHQSPEPKQQQQYVIHQSSEPKQQQQYVIHQSPEPKQQQQYVIHQSAEPKQQQQYIIQEAGPSQQQQVITAQAAPPSAQAPVPSPIVVPNASPDSHLPRVIFVPNPPTSLPNQTPPPLIYNTLPPQHVTEPTAHEMIPVMAQSPPPSAVELAIQKQHEAAVAHVRSEHANARQEFHAPEMVSIVGQHLAPNMHPMHPSNGAHANPTPAPHHYVTTQHYVMSSTGAAQPTQPPMYHAHTPTTPSPLHYSTPSVTTTYYQHSTPQTMVHYEVAHAQTAAPRAVQYEHTTPATHYSYPTATPSPLHYSQAPTAALQPVHYAHAPTAQPVHYPPHAPTAAAPQPLHYAHAPAPDSQMVQYHHAQGQTFGSQMLHYQHAHPPGSIPQGMPQEEVSQSIERMDAPQVSMSVQSFSTMKQSHNEEERVLEKVRTEEKIIWRELTGTGNEPSRLVPIKITTQEKSFTNPDGRSEVESTVLNTEIAQELVGHQPMDATMFMKRTGQIDSTSNSDNLYNHNNNKEESKSSSYRDNVHNSQRPDSAFVDLLKTKAEMVKMEHELHPTRVSFGQQPGFKMSSQKSSEESSSSAERVISLDDLENIAMTYLKFNYDVINAVTEGPDVPGDQPMASEESARSDAEETDQELDSGLYAGSSVGSSFGIGQILAVVNELEETMPIATLSFEKLLRGSSEYLTEMYQLILATMNRGTEFFSETTIFTNEKLNQTAFLEPLNTTVIPVDFRSETASSRINAEIKRQIGDSLEENYIPSEMKLSASTKAMLVHTLVLKDKWPMPWKSIGKRSFGEYEQVEMMEITGHYPYLESDKAIEVSLPIKDDNSRVLSLILPRNIEDALNGDLGSAKNGTAPLVKVQMPMFSFTFRVPHEGGIGRHNCQAEKKSNFLNLLDDLTYASFNTEGIAAFAVTAAQINNVPEYKSEVKKITSARKATTSTTESPEDSEMGNTTEIPMTPEERGREAKADEIKTITFDRPFTWTVIDDNIFSIPLLSGAVESFPRKIDLSQSQRGRRNNIFGLDTTLRYLDCL</sequence>
<feature type="region of interest" description="Disordered" evidence="1">
    <location>
        <begin position="1867"/>
        <end position="1893"/>
    </location>
</feature>
<feature type="compositionally biased region" description="Polar residues" evidence="1">
    <location>
        <begin position="58"/>
        <end position="87"/>
    </location>
</feature>
<reference evidence="3" key="1">
    <citation type="submission" date="2021-06" db="EMBL/GenBank/DDBJ databases">
        <authorList>
            <person name="Hodson N. C."/>
            <person name="Mongue J. A."/>
            <person name="Jaron S. K."/>
        </authorList>
    </citation>
    <scope>NUCLEOTIDE SEQUENCE</scope>
</reference>
<gene>
    <name evidence="3" type="ORF">AFUS01_LOCUS7398</name>
</gene>
<feature type="region of interest" description="Disordered" evidence="1">
    <location>
        <begin position="341"/>
        <end position="363"/>
    </location>
</feature>
<feature type="region of interest" description="Disordered" evidence="1">
    <location>
        <begin position="660"/>
        <end position="1121"/>
    </location>
</feature>
<feature type="region of interest" description="Disordered" evidence="1">
    <location>
        <begin position="2243"/>
        <end position="2277"/>
    </location>
</feature>
<accession>A0A8J2JE85</accession>
<feature type="compositionally biased region" description="Low complexity" evidence="1">
    <location>
        <begin position="1880"/>
        <end position="1893"/>
    </location>
</feature>
<feature type="compositionally biased region" description="Low complexity" evidence="1">
    <location>
        <begin position="121"/>
        <end position="130"/>
    </location>
</feature>
<feature type="compositionally biased region" description="Low complexity" evidence="1">
    <location>
        <begin position="1095"/>
        <end position="1113"/>
    </location>
</feature>
<proteinExistence type="predicted"/>
<feature type="region of interest" description="Disordered" evidence="1">
    <location>
        <begin position="464"/>
        <end position="512"/>
    </location>
</feature>
<feature type="region of interest" description="Disordered" evidence="1">
    <location>
        <begin position="1921"/>
        <end position="1948"/>
    </location>
</feature>
<feature type="region of interest" description="Disordered" evidence="1">
    <location>
        <begin position="1633"/>
        <end position="1657"/>
    </location>
</feature>
<feature type="region of interest" description="Disordered" evidence="1">
    <location>
        <begin position="575"/>
        <end position="621"/>
    </location>
</feature>
<dbReference type="EMBL" id="CAJVCH010049951">
    <property type="protein sequence ID" value="CAG7717971.1"/>
    <property type="molecule type" value="Genomic_DNA"/>
</dbReference>
<dbReference type="Proteomes" id="UP000708208">
    <property type="component" value="Unassembled WGS sequence"/>
</dbReference>
<evidence type="ECO:0000256" key="1">
    <source>
        <dbReference type="SAM" id="MobiDB-lite"/>
    </source>
</evidence>
<feature type="compositionally biased region" description="Basic residues" evidence="1">
    <location>
        <begin position="1061"/>
        <end position="1073"/>
    </location>
</feature>
<feature type="compositionally biased region" description="Basic and acidic residues" evidence="1">
    <location>
        <begin position="1085"/>
        <end position="1094"/>
    </location>
</feature>
<feature type="region of interest" description="Disordered" evidence="1">
    <location>
        <begin position="207"/>
        <end position="248"/>
    </location>
</feature>
<evidence type="ECO:0000256" key="2">
    <source>
        <dbReference type="SAM" id="SignalP"/>
    </source>
</evidence>
<feature type="region of interest" description="Disordered" evidence="1">
    <location>
        <begin position="1809"/>
        <end position="1845"/>
    </location>
</feature>
<evidence type="ECO:0000313" key="4">
    <source>
        <dbReference type="Proteomes" id="UP000708208"/>
    </source>
</evidence>
<feature type="region of interest" description="Disordered" evidence="1">
    <location>
        <begin position="107"/>
        <end position="130"/>
    </location>
</feature>
<feature type="region of interest" description="Disordered" evidence="1">
    <location>
        <begin position="1291"/>
        <end position="1310"/>
    </location>
</feature>